<evidence type="ECO:0000313" key="2">
    <source>
        <dbReference type="EMBL" id="KAA1098130.1"/>
    </source>
</evidence>
<feature type="region of interest" description="Disordered" evidence="1">
    <location>
        <begin position="1"/>
        <end position="82"/>
    </location>
</feature>
<dbReference type="AlphaFoldDB" id="A0A5B0PBZ3"/>
<proteinExistence type="predicted"/>
<comment type="caution">
    <text evidence="2">The sequence shown here is derived from an EMBL/GenBank/DDBJ whole genome shotgun (WGS) entry which is preliminary data.</text>
</comment>
<organism evidence="2 3">
    <name type="scientific">Puccinia graminis f. sp. tritici</name>
    <dbReference type="NCBI Taxonomy" id="56615"/>
    <lineage>
        <taxon>Eukaryota</taxon>
        <taxon>Fungi</taxon>
        <taxon>Dikarya</taxon>
        <taxon>Basidiomycota</taxon>
        <taxon>Pucciniomycotina</taxon>
        <taxon>Pucciniomycetes</taxon>
        <taxon>Pucciniales</taxon>
        <taxon>Pucciniaceae</taxon>
        <taxon>Puccinia</taxon>
    </lineage>
</organism>
<dbReference type="EMBL" id="VSWC01000066">
    <property type="protein sequence ID" value="KAA1098130.1"/>
    <property type="molecule type" value="Genomic_DNA"/>
</dbReference>
<feature type="compositionally biased region" description="Polar residues" evidence="1">
    <location>
        <begin position="42"/>
        <end position="82"/>
    </location>
</feature>
<reference evidence="2 3" key="1">
    <citation type="submission" date="2019-05" db="EMBL/GenBank/DDBJ databases">
        <title>Emergence of the Ug99 lineage of the wheat stem rust pathogen through somatic hybridization.</title>
        <authorList>
            <person name="Li F."/>
            <person name="Upadhyaya N.M."/>
            <person name="Sperschneider J."/>
            <person name="Matny O."/>
            <person name="Nguyen-Phuc H."/>
            <person name="Mago R."/>
            <person name="Raley C."/>
            <person name="Miller M.E."/>
            <person name="Silverstein K.A.T."/>
            <person name="Henningsen E."/>
            <person name="Hirsch C.D."/>
            <person name="Visser B."/>
            <person name="Pretorius Z.A."/>
            <person name="Steffenson B.J."/>
            <person name="Schwessinger B."/>
            <person name="Dodds P.N."/>
            <person name="Figueroa M."/>
        </authorList>
    </citation>
    <scope>NUCLEOTIDE SEQUENCE [LARGE SCALE GENOMIC DNA]</scope>
    <source>
        <strain evidence="2">21-0</strain>
    </source>
</reference>
<gene>
    <name evidence="2" type="ORF">PGT21_029146</name>
</gene>
<evidence type="ECO:0000313" key="3">
    <source>
        <dbReference type="Proteomes" id="UP000324748"/>
    </source>
</evidence>
<keyword evidence="3" id="KW-1185">Reference proteome</keyword>
<name>A0A5B0PBZ3_PUCGR</name>
<evidence type="ECO:0000256" key="1">
    <source>
        <dbReference type="SAM" id="MobiDB-lite"/>
    </source>
</evidence>
<feature type="compositionally biased region" description="Low complexity" evidence="1">
    <location>
        <begin position="31"/>
        <end position="41"/>
    </location>
</feature>
<feature type="compositionally biased region" description="Polar residues" evidence="1">
    <location>
        <begin position="1"/>
        <end position="13"/>
    </location>
</feature>
<sequence>MSQLYNSPLQSPASLAPHPGERLASSKVPLSRSGSGRGSSRAPQGSGTQGYVCTPQGSGTQQSSRAPQVSGTAANSSRAKGSTAASCACQQDLNDTSEVGWGAPPVPVIDPLLDWAEDPRELPPPESFIGAGYETGFEHKSKTRSSSDEERLPDLLIFTWDAAPAVPNLDQAARGDLVNQFQAQLNFSESSCALANRLFAATGEERWCLSVLMFIHLMEKNTTGCSANNLPAAVKNPLPFTFSNHIKCFLQDKLRLILTKGNVDAYTQTMTIADLTPLIKTPLLLLKGHLQSQDTSFHQDYLPPGYPTSIEASMKVIKLMKSLLKTEKGLFRTLLLCNIKEQNHQPINGAFPNLEALIVYVLSFPRTLEPFEKKNMLADPGRSHALDIKN</sequence>
<accession>A0A5B0PBZ3</accession>
<dbReference type="Proteomes" id="UP000324748">
    <property type="component" value="Unassembled WGS sequence"/>
</dbReference>
<protein>
    <submittedName>
        <fullName evidence="2">Uncharacterized protein</fullName>
    </submittedName>
</protein>